<dbReference type="AlphaFoldDB" id="A0A640V2R4"/>
<sequence length="718" mass="75447">MPDGQDNGEIMASPTQAPEQTKAHEPHPYIGGRNAALRALAAWRMERPGAPRVVILTGSPGTGCSRLLTGFLMLCDPEYRKGVELDALDPATVPPDLPAPAVPSVAGLTAAQTLWLLADHFELSATRTADIVPELGQLPLSGRPVTIVVPDVDRAGPVRGTGEPAHVVRDVLKPLAAVESIRLLADVPRESAVEFAEGLPPGVAQIIDLDAPEWADPEGLVLQAEALLNPQFGAPELPFTTEPDARRALAEAIARQAGDGAGSRLTVHLAVQSILTHPEGFDPAAASRLPGSVGEVLDLHAERLDTHPRTLRQILAPLALAEGDGLPVHLLTPLASAVAERNMSEDMARGMRLVAPFIRQIERAGEGIPEDERTLLGLQHPGIGEAVRAGIPNIPGAQARIAMELLKAVPHQDWAKAGAYVRDHIAGHTLEAGLLPRLLTDPGLFAHAEPVRLRAAVEAVPPEQLDAPARTYLRTAPLLTRTQAPVVLRAALLETAFVEDGLPEYAAVLRRMVPELPWHTLWSVRVAGVGAVTVGKLPPSAAASDSAEEAPLAVALSVVPQGTPGSSPLKTGDPQAPAVLVQDLATGSVIDADPTRIQRPSDDERVTGPLGFSRGADSVRVWRRGEQKGDEKSVTALISATPFTATDLSPEGILLVASESGVKALQIRPAPAQPCATTARRSVPDPQAAEPEPAQTPEPEPEAAQAPQAPGPDAHPID</sequence>
<feature type="compositionally biased region" description="Low complexity" evidence="1">
    <location>
        <begin position="684"/>
        <end position="718"/>
    </location>
</feature>
<proteinExistence type="predicted"/>
<dbReference type="EMBL" id="BLIR01000003">
    <property type="protein sequence ID" value="GFE41185.1"/>
    <property type="molecule type" value="Genomic_DNA"/>
</dbReference>
<dbReference type="Proteomes" id="UP000431826">
    <property type="component" value="Unassembled WGS sequence"/>
</dbReference>
<feature type="region of interest" description="Disordered" evidence="1">
    <location>
        <begin position="1"/>
        <end position="30"/>
    </location>
</feature>
<gene>
    <name evidence="2" type="ORF">Stube_58580</name>
</gene>
<protein>
    <recommendedName>
        <fullName evidence="4">ATP-binding protein</fullName>
    </recommendedName>
</protein>
<feature type="region of interest" description="Disordered" evidence="1">
    <location>
        <begin position="668"/>
        <end position="718"/>
    </location>
</feature>
<organism evidence="2 3">
    <name type="scientific">Streptomyces tubercidicus</name>
    <dbReference type="NCBI Taxonomy" id="47759"/>
    <lineage>
        <taxon>Bacteria</taxon>
        <taxon>Bacillati</taxon>
        <taxon>Actinomycetota</taxon>
        <taxon>Actinomycetes</taxon>
        <taxon>Kitasatosporales</taxon>
        <taxon>Streptomycetaceae</taxon>
        <taxon>Streptomyces</taxon>
    </lineage>
</organism>
<evidence type="ECO:0000313" key="3">
    <source>
        <dbReference type="Proteomes" id="UP000431826"/>
    </source>
</evidence>
<evidence type="ECO:0000313" key="2">
    <source>
        <dbReference type="EMBL" id="GFE41185.1"/>
    </source>
</evidence>
<evidence type="ECO:0008006" key="4">
    <source>
        <dbReference type="Google" id="ProtNLM"/>
    </source>
</evidence>
<name>A0A640V2R4_9ACTN</name>
<reference evidence="2 3" key="1">
    <citation type="submission" date="2019-12" db="EMBL/GenBank/DDBJ databases">
        <title>Whole genome shotgun sequence of Streptomyces tubercidicus NBRC 13090.</title>
        <authorList>
            <person name="Ichikawa N."/>
            <person name="Kimura A."/>
            <person name="Kitahashi Y."/>
            <person name="Komaki H."/>
            <person name="Tamura T."/>
        </authorList>
    </citation>
    <scope>NUCLEOTIDE SEQUENCE [LARGE SCALE GENOMIC DNA]</scope>
    <source>
        <strain evidence="2 3">NBRC 13090</strain>
    </source>
</reference>
<accession>A0A640V2R4</accession>
<keyword evidence="3" id="KW-1185">Reference proteome</keyword>
<evidence type="ECO:0000256" key="1">
    <source>
        <dbReference type="SAM" id="MobiDB-lite"/>
    </source>
</evidence>
<comment type="caution">
    <text evidence="2">The sequence shown here is derived from an EMBL/GenBank/DDBJ whole genome shotgun (WGS) entry which is preliminary data.</text>
</comment>